<dbReference type="InterPro" id="IPR000873">
    <property type="entry name" value="AMP-dep_synth/lig_dom"/>
</dbReference>
<dbReference type="Gene3D" id="3.40.50.12780">
    <property type="entry name" value="N-terminal domain of ligase-like"/>
    <property type="match status" value="1"/>
</dbReference>
<organism evidence="5 6">
    <name type="scientific">Pseudogracilibacillus auburnensis</name>
    <dbReference type="NCBI Taxonomy" id="1494959"/>
    <lineage>
        <taxon>Bacteria</taxon>
        <taxon>Bacillati</taxon>
        <taxon>Bacillota</taxon>
        <taxon>Bacilli</taxon>
        <taxon>Bacillales</taxon>
        <taxon>Bacillaceae</taxon>
        <taxon>Pseudogracilibacillus</taxon>
    </lineage>
</organism>
<dbReference type="EMBL" id="QJJQ01000001">
    <property type="protein sequence ID" value="PXW90110.1"/>
    <property type="molecule type" value="Genomic_DNA"/>
</dbReference>
<protein>
    <submittedName>
        <fullName evidence="5">Crotonobetaine/carnitine-CoA ligase</fullName>
    </submittedName>
</protein>
<evidence type="ECO:0000256" key="2">
    <source>
        <dbReference type="ARBA" id="ARBA00022598"/>
    </source>
</evidence>
<evidence type="ECO:0000256" key="1">
    <source>
        <dbReference type="ARBA" id="ARBA00006432"/>
    </source>
</evidence>
<dbReference type="SUPFAM" id="SSF56801">
    <property type="entry name" value="Acetyl-CoA synthetase-like"/>
    <property type="match status" value="1"/>
</dbReference>
<dbReference type="PANTHER" id="PTHR43201">
    <property type="entry name" value="ACYL-COA SYNTHETASE"/>
    <property type="match status" value="1"/>
</dbReference>
<feature type="domain" description="AMP-binding enzyme C-terminal" evidence="4">
    <location>
        <begin position="431"/>
        <end position="507"/>
    </location>
</feature>
<dbReference type="InterPro" id="IPR042099">
    <property type="entry name" value="ANL_N_sf"/>
</dbReference>
<dbReference type="Pfam" id="PF00501">
    <property type="entry name" value="AMP-binding"/>
    <property type="match status" value="1"/>
</dbReference>
<feature type="domain" description="AMP-dependent synthetase/ligase" evidence="3">
    <location>
        <begin position="19"/>
        <end position="381"/>
    </location>
</feature>
<dbReference type="GO" id="GO:0031956">
    <property type="term" value="F:medium-chain fatty acid-CoA ligase activity"/>
    <property type="evidence" value="ECO:0007669"/>
    <property type="project" value="TreeGrafter"/>
</dbReference>
<proteinExistence type="inferred from homology"/>
<name>A0A2V3W7V2_9BACI</name>
<keyword evidence="2 5" id="KW-0436">Ligase</keyword>
<dbReference type="InterPro" id="IPR025110">
    <property type="entry name" value="AMP-bd_C"/>
</dbReference>
<evidence type="ECO:0000259" key="3">
    <source>
        <dbReference type="Pfam" id="PF00501"/>
    </source>
</evidence>
<dbReference type="RefSeq" id="WP_110393395.1">
    <property type="nucleotide sequence ID" value="NZ_JBHUHB010000001.1"/>
</dbReference>
<evidence type="ECO:0000259" key="4">
    <source>
        <dbReference type="Pfam" id="PF13193"/>
    </source>
</evidence>
<sequence>MGSELKHTEIKNVHHLIIRAAEKWGNKTALLFDETEESFSFHEVKKNAEHMASILTKLGINTGDKVAIMLQNVPEFPFTWLASGLIGAVTVPLNYRYQTFDASYIIHHSESKVVITTAEKVEMLDMIRIKNSHEFTIITTDQAHQKADGFLKDLQQEIENKYPLQQHVYSERLMNIQYTSGTTGKPKGCMLSQFYWINIAEKIANRSLIGINENDISLTSQPFYYMDPQWNTMAVLLNGATLVILDRFSPSVFWKKVQEYDITFFYVLGNMPVLLLKMPITQDEKNHRVRFIGCSAIPPHIHHQIEKRWGVPWYEVFGMTESGYDISMRREEHKQYVGTNAIGRGAIDREVRIMNEDGELLERGETGELVFRGKGMMDGYYKNPEATKAVLKNGWFHTGDLAYMNEEGVVFYVGRIKDMIRRSGENIAAAEVEEVIMLYEKVEISACTPVEDEIRGEEIKAYIVLKETSENHTEVIKKIINHCEDNLASFKVPRYWEIRKTLPTTPSERIAKHRLGEEQLRYYDRLNETWN</sequence>
<evidence type="ECO:0000313" key="6">
    <source>
        <dbReference type="Proteomes" id="UP000247978"/>
    </source>
</evidence>
<dbReference type="GO" id="GO:0006631">
    <property type="term" value="P:fatty acid metabolic process"/>
    <property type="evidence" value="ECO:0007669"/>
    <property type="project" value="TreeGrafter"/>
</dbReference>
<comment type="caution">
    <text evidence="5">The sequence shown here is derived from an EMBL/GenBank/DDBJ whole genome shotgun (WGS) entry which is preliminary data.</text>
</comment>
<gene>
    <name evidence="5" type="ORF">DFR56_10118</name>
</gene>
<reference evidence="5 6" key="1">
    <citation type="submission" date="2018-05" db="EMBL/GenBank/DDBJ databases">
        <title>Genomic Encyclopedia of Type Strains, Phase IV (KMG-IV): sequencing the most valuable type-strain genomes for metagenomic binning, comparative biology and taxonomic classification.</title>
        <authorList>
            <person name="Goeker M."/>
        </authorList>
    </citation>
    <scope>NUCLEOTIDE SEQUENCE [LARGE SCALE GENOMIC DNA]</scope>
    <source>
        <strain evidence="5 6">DSM 28556</strain>
    </source>
</reference>
<comment type="similarity">
    <text evidence="1">Belongs to the ATP-dependent AMP-binding enzyme family.</text>
</comment>
<evidence type="ECO:0000313" key="5">
    <source>
        <dbReference type="EMBL" id="PXW90110.1"/>
    </source>
</evidence>
<dbReference type="PROSITE" id="PS00455">
    <property type="entry name" value="AMP_BINDING"/>
    <property type="match status" value="1"/>
</dbReference>
<dbReference type="PANTHER" id="PTHR43201:SF5">
    <property type="entry name" value="MEDIUM-CHAIN ACYL-COA LIGASE ACSF2, MITOCHONDRIAL"/>
    <property type="match status" value="1"/>
</dbReference>
<dbReference type="Pfam" id="PF13193">
    <property type="entry name" value="AMP-binding_C"/>
    <property type="match status" value="1"/>
</dbReference>
<dbReference type="Proteomes" id="UP000247978">
    <property type="component" value="Unassembled WGS sequence"/>
</dbReference>
<dbReference type="InterPro" id="IPR045851">
    <property type="entry name" value="AMP-bd_C_sf"/>
</dbReference>
<dbReference type="AlphaFoldDB" id="A0A2V3W7V2"/>
<dbReference type="InterPro" id="IPR020845">
    <property type="entry name" value="AMP-binding_CS"/>
</dbReference>
<dbReference type="Gene3D" id="3.30.300.30">
    <property type="match status" value="1"/>
</dbReference>
<keyword evidence="6" id="KW-1185">Reference proteome</keyword>
<dbReference type="OrthoDB" id="9778383at2"/>
<accession>A0A2V3W7V2</accession>